<organism evidence="6 7">
    <name type="scientific">Aneurinibacillus migulanus</name>
    <name type="common">Bacillus migulanus</name>
    <dbReference type="NCBI Taxonomy" id="47500"/>
    <lineage>
        <taxon>Bacteria</taxon>
        <taxon>Bacillati</taxon>
        <taxon>Bacillota</taxon>
        <taxon>Bacilli</taxon>
        <taxon>Bacillales</taxon>
        <taxon>Paenibacillaceae</taxon>
        <taxon>Aneurinibacillus group</taxon>
        <taxon>Aneurinibacillus</taxon>
    </lineage>
</organism>
<dbReference type="PANTHER" id="PTHR10587">
    <property type="entry name" value="GLYCOSYL TRANSFERASE-RELATED"/>
    <property type="match status" value="1"/>
</dbReference>
<dbReference type="PROSITE" id="PS51677">
    <property type="entry name" value="NODB"/>
    <property type="match status" value="1"/>
</dbReference>
<evidence type="ECO:0000256" key="3">
    <source>
        <dbReference type="SAM" id="MobiDB-lite"/>
    </source>
</evidence>
<dbReference type="SUPFAM" id="SSF88713">
    <property type="entry name" value="Glycoside hydrolase/deacetylase"/>
    <property type="match status" value="1"/>
</dbReference>
<dbReference type="GO" id="GO:0016020">
    <property type="term" value="C:membrane"/>
    <property type="evidence" value="ECO:0007669"/>
    <property type="project" value="TreeGrafter"/>
</dbReference>
<dbReference type="Proteomes" id="UP000182836">
    <property type="component" value="Unassembled WGS sequence"/>
</dbReference>
<keyword evidence="4" id="KW-0472">Membrane</keyword>
<keyword evidence="4" id="KW-1133">Transmembrane helix</keyword>
<sequence length="296" mass="33201">MENNRRRKHRNRIWLALSLLGVIIGANILFRDSPPVQSAQAFLNKISNQALPPKSNEDSQKQQNTAQEPDSPVPTKPEPASPVAKPAEVPDVPAVGKMIAHIPLSKPTVYLTFDDGPGRYTQDIVEILDKNNIKGGFFWVGQNLKTEQQSIFAKKMLENGHIIGTHTMHHEKLKKKPKDVQVQMIRASTDHISKKIGAPIYYFRPPYGAIDQNTLVASKETNQILAYWNVDSLDWKYGDKPDLIMNNIAKEVKPGSIILMHEKEQTVKLLPKVIELLKQKGYDIAPLPVPDSGKKS</sequence>
<evidence type="ECO:0000259" key="5">
    <source>
        <dbReference type="PROSITE" id="PS51677"/>
    </source>
</evidence>
<evidence type="ECO:0000256" key="1">
    <source>
        <dbReference type="ARBA" id="ARBA00022723"/>
    </source>
</evidence>
<dbReference type="RefSeq" id="WP_052520537.1">
    <property type="nucleotide sequence ID" value="NZ_BJOA01000004.1"/>
</dbReference>
<dbReference type="GO" id="GO:0046872">
    <property type="term" value="F:metal ion binding"/>
    <property type="evidence" value="ECO:0007669"/>
    <property type="project" value="UniProtKB-KW"/>
</dbReference>
<feature type="compositionally biased region" description="Pro residues" evidence="3">
    <location>
        <begin position="71"/>
        <end position="80"/>
    </location>
</feature>
<dbReference type="Pfam" id="PF01522">
    <property type="entry name" value="Polysacc_deac_1"/>
    <property type="match status" value="1"/>
</dbReference>
<dbReference type="OrthoDB" id="258610at2"/>
<dbReference type="InterPro" id="IPR002509">
    <property type="entry name" value="NODB_dom"/>
</dbReference>
<gene>
    <name evidence="6" type="ORF">SAMN04487909_101454</name>
</gene>
<dbReference type="InterPro" id="IPR050248">
    <property type="entry name" value="Polysacc_deacetylase_ArnD"/>
</dbReference>
<evidence type="ECO:0000256" key="4">
    <source>
        <dbReference type="SAM" id="Phobius"/>
    </source>
</evidence>
<dbReference type="CDD" id="cd10917">
    <property type="entry name" value="CE4_NodB_like_6s_7s"/>
    <property type="match status" value="1"/>
</dbReference>
<keyword evidence="1" id="KW-0479">Metal-binding</keyword>
<accession>A0A0K2WE98</accession>
<proteinExistence type="predicted"/>
<dbReference type="GO" id="GO:0005975">
    <property type="term" value="P:carbohydrate metabolic process"/>
    <property type="evidence" value="ECO:0007669"/>
    <property type="project" value="InterPro"/>
</dbReference>
<feature type="region of interest" description="Disordered" evidence="3">
    <location>
        <begin position="49"/>
        <end position="88"/>
    </location>
</feature>
<dbReference type="AlphaFoldDB" id="A0A0K2WE98"/>
<evidence type="ECO:0000313" key="6">
    <source>
        <dbReference type="EMBL" id="SDI07449.1"/>
    </source>
</evidence>
<evidence type="ECO:0000313" key="7">
    <source>
        <dbReference type="Proteomes" id="UP000182836"/>
    </source>
</evidence>
<dbReference type="PANTHER" id="PTHR10587:SF133">
    <property type="entry name" value="CHITIN DEACETYLASE 1-RELATED"/>
    <property type="match status" value="1"/>
</dbReference>
<reference evidence="6 7" key="1">
    <citation type="submission" date="2016-10" db="EMBL/GenBank/DDBJ databases">
        <authorList>
            <person name="de Groot N.N."/>
        </authorList>
    </citation>
    <scope>NUCLEOTIDE SEQUENCE [LARGE SCALE GENOMIC DNA]</scope>
    <source>
        <strain evidence="6 7">DSM 2895</strain>
    </source>
</reference>
<name>A0A0K2WE98_ANEMI</name>
<dbReference type="Gene3D" id="3.20.20.370">
    <property type="entry name" value="Glycoside hydrolase/deacetylase"/>
    <property type="match status" value="1"/>
</dbReference>
<feature type="transmembrane region" description="Helical" evidence="4">
    <location>
        <begin position="12"/>
        <end position="30"/>
    </location>
</feature>
<dbReference type="EMBL" id="FNED01000001">
    <property type="protein sequence ID" value="SDI07449.1"/>
    <property type="molecule type" value="Genomic_DNA"/>
</dbReference>
<dbReference type="GO" id="GO:0016810">
    <property type="term" value="F:hydrolase activity, acting on carbon-nitrogen (but not peptide) bonds"/>
    <property type="evidence" value="ECO:0007669"/>
    <property type="project" value="InterPro"/>
</dbReference>
<keyword evidence="2" id="KW-0378">Hydrolase</keyword>
<evidence type="ECO:0000256" key="2">
    <source>
        <dbReference type="ARBA" id="ARBA00022801"/>
    </source>
</evidence>
<dbReference type="GeneID" id="42308356"/>
<feature type="domain" description="NodB homology" evidence="5">
    <location>
        <begin position="107"/>
        <end position="285"/>
    </location>
</feature>
<keyword evidence="4" id="KW-0812">Transmembrane</keyword>
<dbReference type="InterPro" id="IPR011330">
    <property type="entry name" value="Glyco_hydro/deAcase_b/a-brl"/>
</dbReference>
<protein>
    <submittedName>
        <fullName evidence="6">Polysaccharide deacetylase</fullName>
    </submittedName>
</protein>